<evidence type="ECO:0000313" key="7">
    <source>
        <dbReference type="Proteomes" id="UP001549139"/>
    </source>
</evidence>
<evidence type="ECO:0008006" key="8">
    <source>
        <dbReference type="Google" id="ProtNLM"/>
    </source>
</evidence>
<dbReference type="CDD" id="cd13925">
    <property type="entry name" value="RPF"/>
    <property type="match status" value="1"/>
</dbReference>
<comment type="similarity">
    <text evidence="1">Belongs to the transglycosylase family. Rpf subfamily.</text>
</comment>
<comment type="caution">
    <text evidence="6">The sequence shown here is derived from an EMBL/GenBank/DDBJ whole genome shotgun (WGS) entry which is preliminary data.</text>
</comment>
<gene>
    <name evidence="6" type="ORF">JOF50_000012</name>
</gene>
<proteinExistence type="inferred from homology"/>
<keyword evidence="7" id="KW-1185">Reference proteome</keyword>
<evidence type="ECO:0000259" key="4">
    <source>
        <dbReference type="Pfam" id="PF06737"/>
    </source>
</evidence>
<organism evidence="6 7">
    <name type="scientific">Corynebacterium mucifaciens</name>
    <dbReference type="NCBI Taxonomy" id="57171"/>
    <lineage>
        <taxon>Bacteria</taxon>
        <taxon>Bacillati</taxon>
        <taxon>Actinomycetota</taxon>
        <taxon>Actinomycetes</taxon>
        <taxon>Mycobacteriales</taxon>
        <taxon>Corynebacteriaceae</taxon>
        <taxon>Corynebacterium</taxon>
    </lineage>
</organism>
<evidence type="ECO:0000256" key="2">
    <source>
        <dbReference type="ARBA" id="ARBA00022801"/>
    </source>
</evidence>
<feature type="region of interest" description="Disordered" evidence="3">
    <location>
        <begin position="136"/>
        <end position="161"/>
    </location>
</feature>
<dbReference type="SUPFAM" id="SSF53955">
    <property type="entry name" value="Lysozyme-like"/>
    <property type="match status" value="1"/>
</dbReference>
<dbReference type="Gene3D" id="1.10.530.10">
    <property type="match status" value="1"/>
</dbReference>
<dbReference type="InterPro" id="IPR010618">
    <property type="entry name" value="RPF"/>
</dbReference>
<dbReference type="EMBL" id="JBEPNZ010000001">
    <property type="protein sequence ID" value="MET3943213.1"/>
    <property type="molecule type" value="Genomic_DNA"/>
</dbReference>
<keyword evidence="2" id="KW-0378">Hydrolase</keyword>
<evidence type="ECO:0000256" key="3">
    <source>
        <dbReference type="SAM" id="MobiDB-lite"/>
    </source>
</evidence>
<feature type="compositionally biased region" description="Basic and acidic residues" evidence="3">
    <location>
        <begin position="1"/>
        <end position="16"/>
    </location>
</feature>
<accession>A0ABV2NUC9</accession>
<feature type="region of interest" description="Disordered" evidence="3">
    <location>
        <begin position="1"/>
        <end position="30"/>
    </location>
</feature>
<dbReference type="Pfam" id="PF06737">
    <property type="entry name" value="Transglycosylas"/>
    <property type="match status" value="1"/>
</dbReference>
<dbReference type="RefSeq" id="WP_343033492.1">
    <property type="nucleotide sequence ID" value="NZ_JAAXPF010000001.1"/>
</dbReference>
<evidence type="ECO:0000259" key="5">
    <source>
        <dbReference type="Pfam" id="PF11574"/>
    </source>
</evidence>
<name>A0ABV2NUC9_9CORY</name>
<dbReference type="Gene3D" id="1.10.1200.100">
    <property type="entry name" value="conserved protein domain from corynebacterium diphtheriae"/>
    <property type="match status" value="1"/>
</dbReference>
<dbReference type="InterPro" id="IPR044905">
    <property type="entry name" value="Rpf1_C_sf"/>
</dbReference>
<evidence type="ECO:0000256" key="1">
    <source>
        <dbReference type="ARBA" id="ARBA00010830"/>
    </source>
</evidence>
<dbReference type="Pfam" id="PF11574">
    <property type="entry name" value="Rpf1_C"/>
    <property type="match status" value="1"/>
</dbReference>
<dbReference type="InterPro" id="IPR023346">
    <property type="entry name" value="Lysozyme-like_dom_sf"/>
</dbReference>
<reference evidence="6 7" key="1">
    <citation type="submission" date="2024-06" db="EMBL/GenBank/DDBJ databases">
        <title>Sequencing the genomes of 1000 actinobacteria strains.</title>
        <authorList>
            <person name="Klenk H.-P."/>
        </authorList>
    </citation>
    <scope>NUCLEOTIDE SEQUENCE [LARGE SCALE GENOMIC DNA]</scope>
    <source>
        <strain evidence="6 7">DSM 44265</strain>
    </source>
</reference>
<feature type="domain" description="Resuscitation-promoting factor core lysozyme-like" evidence="4">
    <location>
        <begin position="52"/>
        <end position="128"/>
    </location>
</feature>
<dbReference type="Proteomes" id="UP001549139">
    <property type="component" value="Unassembled WGS sequence"/>
</dbReference>
<feature type="domain" description="Resuscitation-promoting factor Rpf1 C-terminal" evidence="5">
    <location>
        <begin position="133"/>
        <end position="213"/>
    </location>
</feature>
<evidence type="ECO:0000313" key="6">
    <source>
        <dbReference type="EMBL" id="MET3943213.1"/>
    </source>
</evidence>
<dbReference type="InterPro" id="IPR021630">
    <property type="entry name" value="Rpf1_C"/>
</dbReference>
<protein>
    <recommendedName>
        <fullName evidence="8">DUF3235 domain-containing protein</fullName>
    </recommendedName>
</protein>
<sequence length="259" mass="27480">MVRLSRELAVNDERKHNMGRHSKKTTSAGKRALAGTAAAAALAGVVAPQATAAPDSDWDKLAQCESGGNWAINTGNGYYGGLQFSASTWRAYGGQQFAPYAHQATREQQIIVAERTLAAQGWGAWPACSARYGLNSAPTNRDAQATRPAPKPAPAAPATQKASTLEVDALYGQMRDSVNALGFQVPTAVKDNYAANRHDYNAFYTANKALIDAALAGDYLKVAGIIGADVNARVTAHVDDFNAQVNNTLASLQQTYLPR</sequence>